<sequence>MNFLWFNPYSICYLHFYCNFYNQGYMLIWHTCKSSVNVTMGSPSFSLYSTFLIHALVDDAYEFLSPMRQIANSLLPSPGCFYPTTTSSSSHRSRVSLYIPPHKVLTTSPPSMLIPASSLFLRWVAV</sequence>
<proteinExistence type="predicted"/>
<evidence type="ECO:0000313" key="1">
    <source>
        <dbReference type="EnsemblPlants" id="OB03G10380.1"/>
    </source>
</evidence>
<name>J3LJ12_ORYBR</name>
<reference evidence="1" key="2">
    <citation type="submission" date="2013-04" db="UniProtKB">
        <authorList>
            <consortium name="EnsemblPlants"/>
        </authorList>
    </citation>
    <scope>IDENTIFICATION</scope>
</reference>
<dbReference type="Gramene" id="OB03G10380.1">
    <property type="protein sequence ID" value="OB03G10380.1"/>
    <property type="gene ID" value="OB03G10380"/>
</dbReference>
<reference evidence="1" key="1">
    <citation type="journal article" date="2013" name="Nat. Commun.">
        <title>Whole-genome sequencing of Oryza brachyantha reveals mechanisms underlying Oryza genome evolution.</title>
        <authorList>
            <person name="Chen J."/>
            <person name="Huang Q."/>
            <person name="Gao D."/>
            <person name="Wang J."/>
            <person name="Lang Y."/>
            <person name="Liu T."/>
            <person name="Li B."/>
            <person name="Bai Z."/>
            <person name="Luis Goicoechea J."/>
            <person name="Liang C."/>
            <person name="Chen C."/>
            <person name="Zhang W."/>
            <person name="Sun S."/>
            <person name="Liao Y."/>
            <person name="Zhang X."/>
            <person name="Yang L."/>
            <person name="Song C."/>
            <person name="Wang M."/>
            <person name="Shi J."/>
            <person name="Liu G."/>
            <person name="Liu J."/>
            <person name="Zhou H."/>
            <person name="Zhou W."/>
            <person name="Yu Q."/>
            <person name="An N."/>
            <person name="Chen Y."/>
            <person name="Cai Q."/>
            <person name="Wang B."/>
            <person name="Liu B."/>
            <person name="Min J."/>
            <person name="Huang Y."/>
            <person name="Wu H."/>
            <person name="Li Z."/>
            <person name="Zhang Y."/>
            <person name="Yin Y."/>
            <person name="Song W."/>
            <person name="Jiang J."/>
            <person name="Jackson S.A."/>
            <person name="Wing R.A."/>
            <person name="Wang J."/>
            <person name="Chen M."/>
        </authorList>
    </citation>
    <scope>NUCLEOTIDE SEQUENCE [LARGE SCALE GENOMIC DNA]</scope>
    <source>
        <strain evidence="1">cv. IRGC 101232</strain>
    </source>
</reference>
<dbReference type="HOGENOM" id="CLU_1985014_0_0_1"/>
<keyword evidence="2" id="KW-1185">Reference proteome</keyword>
<evidence type="ECO:0000313" key="2">
    <source>
        <dbReference type="Proteomes" id="UP000006038"/>
    </source>
</evidence>
<dbReference type="AlphaFoldDB" id="J3LJ12"/>
<dbReference type="Proteomes" id="UP000006038">
    <property type="component" value="Chromosome 3"/>
</dbReference>
<organism evidence="1">
    <name type="scientific">Oryza brachyantha</name>
    <name type="common">malo sina</name>
    <dbReference type="NCBI Taxonomy" id="4533"/>
    <lineage>
        <taxon>Eukaryota</taxon>
        <taxon>Viridiplantae</taxon>
        <taxon>Streptophyta</taxon>
        <taxon>Embryophyta</taxon>
        <taxon>Tracheophyta</taxon>
        <taxon>Spermatophyta</taxon>
        <taxon>Magnoliopsida</taxon>
        <taxon>Liliopsida</taxon>
        <taxon>Poales</taxon>
        <taxon>Poaceae</taxon>
        <taxon>BOP clade</taxon>
        <taxon>Oryzoideae</taxon>
        <taxon>Oryzeae</taxon>
        <taxon>Oryzinae</taxon>
        <taxon>Oryza</taxon>
    </lineage>
</organism>
<accession>J3LJ12</accession>
<protein>
    <submittedName>
        <fullName evidence="1">Uncharacterized protein</fullName>
    </submittedName>
</protein>
<dbReference type="EnsemblPlants" id="OB03G10380.1">
    <property type="protein sequence ID" value="OB03G10380.1"/>
    <property type="gene ID" value="OB03G10380"/>
</dbReference>